<sequence>MARGILYVETRPSAPQRTAEYHSWYDETHLREVVAMKGFVSGRRLEPVADDGPFVALYEIEADDLQAVVDRLLAAAVGGALHMSDALCMDPAPVVRLLRTITVQESEPEPGPGRSALADSGTAPR</sequence>
<name>A0A231H2U9_9NOCA</name>
<dbReference type="InterPro" id="IPR011008">
    <property type="entry name" value="Dimeric_a/b-barrel"/>
</dbReference>
<evidence type="ECO:0000256" key="1">
    <source>
        <dbReference type="SAM" id="MobiDB-lite"/>
    </source>
</evidence>
<gene>
    <name evidence="2" type="ORF">B7C42_04603</name>
</gene>
<evidence type="ECO:0000313" key="3">
    <source>
        <dbReference type="Proteomes" id="UP000215506"/>
    </source>
</evidence>
<protein>
    <recommendedName>
        <fullName evidence="4">EthD domain-containing protein</fullName>
    </recommendedName>
</protein>
<dbReference type="Proteomes" id="UP000215506">
    <property type="component" value="Unassembled WGS sequence"/>
</dbReference>
<organism evidence="2 3">
    <name type="scientific">Nocardia cerradoensis</name>
    <dbReference type="NCBI Taxonomy" id="85688"/>
    <lineage>
        <taxon>Bacteria</taxon>
        <taxon>Bacillati</taxon>
        <taxon>Actinomycetota</taxon>
        <taxon>Actinomycetes</taxon>
        <taxon>Mycobacteriales</taxon>
        <taxon>Nocardiaceae</taxon>
        <taxon>Nocardia</taxon>
    </lineage>
</organism>
<dbReference type="RefSeq" id="WP_063910631.1">
    <property type="nucleotide sequence ID" value="NZ_NGAF01000010.1"/>
</dbReference>
<evidence type="ECO:0008006" key="4">
    <source>
        <dbReference type="Google" id="ProtNLM"/>
    </source>
</evidence>
<evidence type="ECO:0000313" key="2">
    <source>
        <dbReference type="EMBL" id="OXR43181.1"/>
    </source>
</evidence>
<feature type="region of interest" description="Disordered" evidence="1">
    <location>
        <begin position="103"/>
        <end position="125"/>
    </location>
</feature>
<reference evidence="2 3" key="1">
    <citation type="submission" date="2017-07" db="EMBL/GenBank/DDBJ databases">
        <title>First draft Genome Sequence of Nocardia cerradoensis isolated from human infection.</title>
        <authorList>
            <person name="Carrasco G."/>
        </authorList>
    </citation>
    <scope>NUCLEOTIDE SEQUENCE [LARGE SCALE GENOMIC DNA]</scope>
    <source>
        <strain evidence="2 3">CNM20130759</strain>
    </source>
</reference>
<dbReference type="EMBL" id="NGAF01000010">
    <property type="protein sequence ID" value="OXR43181.1"/>
    <property type="molecule type" value="Genomic_DNA"/>
</dbReference>
<proteinExistence type="predicted"/>
<accession>A0A231H2U9</accession>
<dbReference type="AlphaFoldDB" id="A0A231H2U9"/>
<keyword evidence="3" id="KW-1185">Reference proteome</keyword>
<comment type="caution">
    <text evidence="2">The sequence shown here is derived from an EMBL/GenBank/DDBJ whole genome shotgun (WGS) entry which is preliminary data.</text>
</comment>
<dbReference type="SUPFAM" id="SSF54909">
    <property type="entry name" value="Dimeric alpha+beta barrel"/>
    <property type="match status" value="1"/>
</dbReference>